<evidence type="ECO:0000256" key="2">
    <source>
        <dbReference type="PROSITE-ProRule" id="PRU00335"/>
    </source>
</evidence>
<dbReference type="SUPFAM" id="SSF48498">
    <property type="entry name" value="Tetracyclin repressor-like, C-terminal domain"/>
    <property type="match status" value="1"/>
</dbReference>
<evidence type="ECO:0000313" key="4">
    <source>
        <dbReference type="EMBL" id="MCX2936379.1"/>
    </source>
</evidence>
<protein>
    <submittedName>
        <fullName evidence="4">TetR family transcriptional regulator</fullName>
    </submittedName>
</protein>
<keyword evidence="1 2" id="KW-0238">DNA-binding</keyword>
<dbReference type="SUPFAM" id="SSF46689">
    <property type="entry name" value="Homeodomain-like"/>
    <property type="match status" value="1"/>
</dbReference>
<feature type="domain" description="HTH tetR-type" evidence="3">
    <location>
        <begin position="9"/>
        <end position="69"/>
    </location>
</feature>
<evidence type="ECO:0000313" key="5">
    <source>
        <dbReference type="Proteomes" id="UP001300745"/>
    </source>
</evidence>
<dbReference type="RefSeq" id="WP_266073903.1">
    <property type="nucleotide sequence ID" value="NZ_JAPJDO010000004.1"/>
</dbReference>
<dbReference type="InterPro" id="IPR001647">
    <property type="entry name" value="HTH_TetR"/>
</dbReference>
<dbReference type="InterPro" id="IPR009057">
    <property type="entry name" value="Homeodomain-like_sf"/>
</dbReference>
<dbReference type="Gene3D" id="1.10.357.10">
    <property type="entry name" value="Tetracycline Repressor, domain 2"/>
    <property type="match status" value="1"/>
</dbReference>
<feature type="DNA-binding region" description="H-T-H motif" evidence="2">
    <location>
        <begin position="32"/>
        <end position="51"/>
    </location>
</feature>
<comment type="caution">
    <text evidence="4">The sequence shown here is derived from an EMBL/GenBank/DDBJ whole genome shotgun (WGS) entry which is preliminary data.</text>
</comment>
<organism evidence="4 5">
    <name type="scientific">Mycobacterium pinniadriaticum</name>
    <dbReference type="NCBI Taxonomy" id="2994102"/>
    <lineage>
        <taxon>Bacteria</taxon>
        <taxon>Bacillati</taxon>
        <taxon>Actinomycetota</taxon>
        <taxon>Actinomycetes</taxon>
        <taxon>Mycobacteriales</taxon>
        <taxon>Mycobacteriaceae</taxon>
        <taxon>Mycobacterium</taxon>
    </lineage>
</organism>
<proteinExistence type="predicted"/>
<name>A0ABT3SA34_9MYCO</name>
<dbReference type="PRINTS" id="PR00400">
    <property type="entry name" value="TETREPRESSOR"/>
</dbReference>
<evidence type="ECO:0000256" key="1">
    <source>
        <dbReference type="ARBA" id="ARBA00023125"/>
    </source>
</evidence>
<dbReference type="PROSITE" id="PS50977">
    <property type="entry name" value="HTH_TETR_2"/>
    <property type="match status" value="1"/>
</dbReference>
<sequence length="210" mass="23169">MLGRPPSPLVTRESAGRMALTIIDKDGLEAFTLPRLAAQMGVSTPALYHHFADRNELLTLVAHLVVGEAVRPPRPKRRKDWQQWVLDSSLNLREAVLRHRNAAPILLQFPPRVLVGKRYDEAAEVLAWAGVPKALLIQILDGIETLAMGATLTAAVRQQALEPIFPGAEEGQLPSLAMALEHNDCDELQLYSEAILSFLDGVMHRHEAAQ</sequence>
<dbReference type="InterPro" id="IPR003012">
    <property type="entry name" value="Tet_transcr_reg_TetR"/>
</dbReference>
<reference evidence="4 5" key="1">
    <citation type="submission" date="2022-11" db="EMBL/GenBank/DDBJ databases">
        <title>Mycobacterium sp. nov.</title>
        <authorList>
            <person name="Papic B."/>
            <person name="Spicic S."/>
            <person name="Duvnjak S."/>
        </authorList>
    </citation>
    <scope>NUCLEOTIDE SEQUENCE [LARGE SCALE GENOMIC DNA]</scope>
    <source>
        <strain evidence="4 5">CVI_P4</strain>
    </source>
</reference>
<keyword evidence="5" id="KW-1185">Reference proteome</keyword>
<dbReference type="Pfam" id="PF00440">
    <property type="entry name" value="TetR_N"/>
    <property type="match status" value="1"/>
</dbReference>
<gene>
    <name evidence="4" type="ORF">ORI27_06700</name>
</gene>
<evidence type="ECO:0000259" key="3">
    <source>
        <dbReference type="PROSITE" id="PS50977"/>
    </source>
</evidence>
<dbReference type="InterPro" id="IPR036271">
    <property type="entry name" value="Tet_transcr_reg_TetR-rel_C_sf"/>
</dbReference>
<dbReference type="Proteomes" id="UP001300745">
    <property type="component" value="Unassembled WGS sequence"/>
</dbReference>
<accession>A0ABT3SA34</accession>
<dbReference type="EMBL" id="JAPJDO010000004">
    <property type="protein sequence ID" value="MCX2936379.1"/>
    <property type="molecule type" value="Genomic_DNA"/>
</dbReference>